<reference evidence="4 5" key="1">
    <citation type="journal article" date="2011" name="Stand. Genomic Sci.">
        <title>Complete genome sequence of Allochromatium vinosum DSM 180(T).</title>
        <authorList>
            <person name="Weissgerber T."/>
            <person name="Zigann R."/>
            <person name="Bruce D."/>
            <person name="Chang Y.J."/>
            <person name="Detter J.C."/>
            <person name="Han C."/>
            <person name="Hauser L."/>
            <person name="Jeffries C.D."/>
            <person name="Land M."/>
            <person name="Munk A.C."/>
            <person name="Tapia R."/>
            <person name="Dahl C."/>
        </authorList>
    </citation>
    <scope>NUCLEOTIDE SEQUENCE [LARGE SCALE GENOMIC DNA]</scope>
    <source>
        <strain evidence="5">ATCC 17899 / DSM 180 / NBRC 103801 / NCIMB 10441 / D</strain>
    </source>
</reference>
<feature type="region of interest" description="Disordered" evidence="2">
    <location>
        <begin position="304"/>
        <end position="327"/>
    </location>
</feature>
<dbReference type="OrthoDB" id="9789562at2"/>
<dbReference type="STRING" id="572477.Alvin_1534"/>
<dbReference type="PANTHER" id="PTHR41259:SF1">
    <property type="entry name" value="DOUBLE-STRAND BREAK REPAIR RAD50 ATPASE, PUTATIVE-RELATED"/>
    <property type="match status" value="1"/>
</dbReference>
<dbReference type="KEGG" id="alv:Alvin_1534"/>
<dbReference type="InterPro" id="IPR038729">
    <property type="entry name" value="Rad50/SbcC_AAA"/>
</dbReference>
<evidence type="ECO:0000313" key="5">
    <source>
        <dbReference type="Proteomes" id="UP000001441"/>
    </source>
</evidence>
<name>D3RTF8_ALLVD</name>
<dbReference type="eggNOG" id="COG1122">
    <property type="taxonomic scope" value="Bacteria"/>
</dbReference>
<dbReference type="GO" id="GO:0016887">
    <property type="term" value="F:ATP hydrolysis activity"/>
    <property type="evidence" value="ECO:0007669"/>
    <property type="project" value="InterPro"/>
</dbReference>
<organism evidence="4 5">
    <name type="scientific">Allochromatium vinosum (strain ATCC 17899 / DSM 180 / NBRC 103801 / NCIMB 10441 / D)</name>
    <name type="common">Chromatium vinosum</name>
    <dbReference type="NCBI Taxonomy" id="572477"/>
    <lineage>
        <taxon>Bacteria</taxon>
        <taxon>Pseudomonadati</taxon>
        <taxon>Pseudomonadota</taxon>
        <taxon>Gammaproteobacteria</taxon>
        <taxon>Chromatiales</taxon>
        <taxon>Chromatiaceae</taxon>
        <taxon>Allochromatium</taxon>
    </lineage>
</organism>
<evidence type="ECO:0000256" key="1">
    <source>
        <dbReference type="SAM" id="Coils"/>
    </source>
</evidence>
<dbReference type="EMBL" id="CP001896">
    <property type="protein sequence ID" value="ADC62467.1"/>
    <property type="molecule type" value="Genomic_DNA"/>
</dbReference>
<dbReference type="GO" id="GO:0006302">
    <property type="term" value="P:double-strand break repair"/>
    <property type="evidence" value="ECO:0007669"/>
    <property type="project" value="InterPro"/>
</dbReference>
<dbReference type="Pfam" id="PF13476">
    <property type="entry name" value="AAA_23"/>
    <property type="match status" value="1"/>
</dbReference>
<keyword evidence="1" id="KW-0175">Coiled coil</keyword>
<dbReference type="PANTHER" id="PTHR41259">
    <property type="entry name" value="DOUBLE-STRAND BREAK REPAIR RAD50 ATPASE, PUTATIVE-RELATED"/>
    <property type="match status" value="1"/>
</dbReference>
<dbReference type="Proteomes" id="UP000001441">
    <property type="component" value="Chromosome"/>
</dbReference>
<dbReference type="AlphaFoldDB" id="D3RTF8"/>
<feature type="coiled-coil region" evidence="1">
    <location>
        <begin position="205"/>
        <end position="277"/>
    </location>
</feature>
<evidence type="ECO:0000256" key="2">
    <source>
        <dbReference type="SAM" id="MobiDB-lite"/>
    </source>
</evidence>
<feature type="domain" description="Rad50/SbcC-type AAA" evidence="3">
    <location>
        <begin position="5"/>
        <end position="83"/>
    </location>
</feature>
<proteinExistence type="predicted"/>
<dbReference type="HOGENOM" id="CLU_015046_2_0_6"/>
<dbReference type="SUPFAM" id="SSF52540">
    <property type="entry name" value="P-loop containing nucleoside triphosphate hydrolases"/>
    <property type="match status" value="1"/>
</dbReference>
<sequence>MKLVSLRVRHYRLHREQQIAFDPSLTLIGGANETGKSTLVEAAHRALFLNHRRTGQDLAAMRSRQSGEAPEVELVFEQHGRPYRLLKRFSGARGHAELMRLDTAERWQSAEAELALAAVLGYAEPVSSNQVPSQWAHLWIWQGAAGVDPTGQIEREQTALLERLQAQGGTAVMQSALDARLGERFLAAVEQTFTSAGKPRAGSALKQAETALQSARQRFETCQARTEALATARRDHAQALQRRAEAAEAIPRLEARITELRSKLDEAQRLAQQSAALKRSLDETTRHYDDLITADRKLCALTGTAQDSDTQHPFHTESDGPPVEAETPAIRPNATILEWISGSGPVMLDGEPLQPGTTRLITTASELRIGDNRFRIQPQAVEHPDSTEDNAARLAAALQTLLELHGDETQRRTRIADALKEKTRLEQEIRDLDERLAALHPDRLTAELASHQASLKIRQDALDEAKQRIAATLALLQRDGATDPYADQREAHADLERMEETHRTQLRRAKAVQRLAELFREEQQPLSERFTEPLIGTIGDYLACLFGPEGRAALKLQDGVFQGLELIRPAGPFDFDVLSGGTREQLAAAVRLAIAEVLAANHGGSLPLVFDDAFANSDPERIQSLHRMLELAARRGLQIIVLTCNPADYSSLGARTILL</sequence>
<keyword evidence="5" id="KW-1185">Reference proteome</keyword>
<evidence type="ECO:0000313" key="4">
    <source>
        <dbReference type="EMBL" id="ADC62467.1"/>
    </source>
</evidence>
<dbReference type="eggNOG" id="COG0419">
    <property type="taxonomic scope" value="Bacteria"/>
</dbReference>
<dbReference type="Gene3D" id="3.40.50.300">
    <property type="entry name" value="P-loop containing nucleotide triphosphate hydrolases"/>
    <property type="match status" value="2"/>
</dbReference>
<protein>
    <recommendedName>
        <fullName evidence="3">Rad50/SbcC-type AAA domain-containing protein</fullName>
    </recommendedName>
</protein>
<gene>
    <name evidence="4" type="ordered locus">Alvin_1534</name>
</gene>
<dbReference type="RefSeq" id="WP_012970741.1">
    <property type="nucleotide sequence ID" value="NC_013851.1"/>
</dbReference>
<accession>D3RTF8</accession>
<evidence type="ECO:0000259" key="3">
    <source>
        <dbReference type="Pfam" id="PF13476"/>
    </source>
</evidence>
<feature type="compositionally biased region" description="Basic and acidic residues" evidence="2">
    <location>
        <begin position="309"/>
        <end position="318"/>
    </location>
</feature>
<dbReference type="InterPro" id="IPR027417">
    <property type="entry name" value="P-loop_NTPase"/>
</dbReference>